<dbReference type="InterPro" id="IPR008972">
    <property type="entry name" value="Cupredoxin"/>
</dbReference>
<name>A0AAD7J0C0_9AGAR</name>
<reference evidence="3" key="1">
    <citation type="submission" date="2023-03" db="EMBL/GenBank/DDBJ databases">
        <title>Massive genome expansion in bonnet fungi (Mycena s.s.) driven by repeated elements and novel gene families across ecological guilds.</title>
        <authorList>
            <consortium name="Lawrence Berkeley National Laboratory"/>
            <person name="Harder C.B."/>
            <person name="Miyauchi S."/>
            <person name="Viragh M."/>
            <person name="Kuo A."/>
            <person name="Thoen E."/>
            <person name="Andreopoulos B."/>
            <person name="Lu D."/>
            <person name="Skrede I."/>
            <person name="Drula E."/>
            <person name="Henrissat B."/>
            <person name="Morin E."/>
            <person name="Kohler A."/>
            <person name="Barry K."/>
            <person name="LaButti K."/>
            <person name="Morin E."/>
            <person name="Salamov A."/>
            <person name="Lipzen A."/>
            <person name="Mereny Z."/>
            <person name="Hegedus B."/>
            <person name="Baldrian P."/>
            <person name="Stursova M."/>
            <person name="Weitz H."/>
            <person name="Taylor A."/>
            <person name="Grigoriev I.V."/>
            <person name="Nagy L.G."/>
            <person name="Martin F."/>
            <person name="Kauserud H."/>
        </authorList>
    </citation>
    <scope>NUCLEOTIDE SEQUENCE</scope>
    <source>
        <strain evidence="3">CBHHK188m</strain>
    </source>
</reference>
<dbReference type="SUPFAM" id="SSF49503">
    <property type="entry name" value="Cupredoxins"/>
    <property type="match status" value="1"/>
</dbReference>
<dbReference type="Proteomes" id="UP001215280">
    <property type="component" value="Unassembled WGS sequence"/>
</dbReference>
<dbReference type="GO" id="GO:0005507">
    <property type="term" value="F:copper ion binding"/>
    <property type="evidence" value="ECO:0007669"/>
    <property type="project" value="InterPro"/>
</dbReference>
<comment type="caution">
    <text evidence="3">The sequence shown here is derived from an EMBL/GenBank/DDBJ whole genome shotgun (WGS) entry which is preliminary data.</text>
</comment>
<evidence type="ECO:0000313" key="4">
    <source>
        <dbReference type="Proteomes" id="UP001215280"/>
    </source>
</evidence>
<dbReference type="PROSITE" id="PS00079">
    <property type="entry name" value="MULTICOPPER_OXIDASE1"/>
    <property type="match status" value="1"/>
</dbReference>
<evidence type="ECO:0000313" key="3">
    <source>
        <dbReference type="EMBL" id="KAJ7753069.1"/>
    </source>
</evidence>
<dbReference type="Gene3D" id="2.60.40.420">
    <property type="entry name" value="Cupredoxins - blue copper proteins"/>
    <property type="match status" value="1"/>
</dbReference>
<protein>
    <recommendedName>
        <fullName evidence="2">Plastocyanin-like domain-containing protein</fullName>
    </recommendedName>
</protein>
<dbReference type="InterPro" id="IPR033138">
    <property type="entry name" value="Cu_oxidase_CS"/>
</dbReference>
<dbReference type="Pfam" id="PF07731">
    <property type="entry name" value="Cu-oxidase_2"/>
    <property type="match status" value="1"/>
</dbReference>
<dbReference type="AlphaFoldDB" id="A0AAD7J0C0"/>
<dbReference type="PROSITE" id="PS00080">
    <property type="entry name" value="MULTICOPPER_OXIDASE2"/>
    <property type="match status" value="1"/>
</dbReference>
<gene>
    <name evidence="3" type="ORF">DFH07DRAFT_960296</name>
</gene>
<dbReference type="InterPro" id="IPR011706">
    <property type="entry name" value="Cu-oxidase_C"/>
</dbReference>
<dbReference type="InterPro" id="IPR002355">
    <property type="entry name" value="Cu_oxidase_Cu_BS"/>
</dbReference>
<feature type="domain" description="Plastocyanin-like" evidence="2">
    <location>
        <begin position="82"/>
        <end position="206"/>
    </location>
</feature>
<keyword evidence="4" id="KW-1185">Reference proteome</keyword>
<sequence>MNPITPLSCLVLKIANSDSTASITYNLALPVTDLGTIDAYPDVNDISMAPLMAVPALSPSTRVKLDEEPSLLVIHLLTLQERTDRRASYLDVVDIVVKNDDTGGDPFPIHAHKDQIVERSSNFSTHLESYIHQSAVYKWYRCGTVLEETDFRFNPRDSHRPGGYFGLPFQHLRDLRINANNPGTWFFHCHIEWHLEAGLTVQLIEVPLVSQHFVANVLPIIQSNCQAMGLPVSGNMVKIANSTNLTGLPLGPFPPNDTNVD</sequence>
<dbReference type="GO" id="GO:0016491">
    <property type="term" value="F:oxidoreductase activity"/>
    <property type="evidence" value="ECO:0007669"/>
    <property type="project" value="InterPro"/>
</dbReference>
<accession>A0AAD7J0C0</accession>
<evidence type="ECO:0000259" key="2">
    <source>
        <dbReference type="Pfam" id="PF07731"/>
    </source>
</evidence>
<dbReference type="EMBL" id="JARJLG010000072">
    <property type="protein sequence ID" value="KAJ7753069.1"/>
    <property type="molecule type" value="Genomic_DNA"/>
</dbReference>
<organism evidence="3 4">
    <name type="scientific">Mycena maculata</name>
    <dbReference type="NCBI Taxonomy" id="230809"/>
    <lineage>
        <taxon>Eukaryota</taxon>
        <taxon>Fungi</taxon>
        <taxon>Dikarya</taxon>
        <taxon>Basidiomycota</taxon>
        <taxon>Agaricomycotina</taxon>
        <taxon>Agaricomycetes</taxon>
        <taxon>Agaricomycetidae</taxon>
        <taxon>Agaricales</taxon>
        <taxon>Marasmiineae</taxon>
        <taxon>Mycenaceae</taxon>
        <taxon>Mycena</taxon>
    </lineage>
</organism>
<keyword evidence="1" id="KW-0479">Metal-binding</keyword>
<evidence type="ECO:0000256" key="1">
    <source>
        <dbReference type="ARBA" id="ARBA00022723"/>
    </source>
</evidence>
<proteinExistence type="predicted"/>